<dbReference type="AlphaFoldDB" id="M8B2V7"/>
<dbReference type="EMBL" id="KD013590">
    <property type="protein sequence ID" value="EMS67904.1"/>
    <property type="molecule type" value="Genomic_DNA"/>
</dbReference>
<reference evidence="2" key="1">
    <citation type="journal article" date="2013" name="Nature">
        <title>Draft genome of the wheat A-genome progenitor Triticum urartu.</title>
        <authorList>
            <person name="Ling H.Q."/>
            <person name="Zhao S."/>
            <person name="Liu D."/>
            <person name="Wang J."/>
            <person name="Sun H."/>
            <person name="Zhang C."/>
            <person name="Fan H."/>
            <person name="Li D."/>
            <person name="Dong L."/>
            <person name="Tao Y."/>
            <person name="Gao C."/>
            <person name="Wu H."/>
            <person name="Li Y."/>
            <person name="Cui Y."/>
            <person name="Guo X."/>
            <person name="Zheng S."/>
            <person name="Wang B."/>
            <person name="Yu K."/>
            <person name="Liang Q."/>
            <person name="Yang W."/>
            <person name="Lou X."/>
            <person name="Chen J."/>
            <person name="Feng M."/>
            <person name="Jian J."/>
            <person name="Zhang X."/>
            <person name="Luo G."/>
            <person name="Jiang Y."/>
            <person name="Liu J."/>
            <person name="Wang Z."/>
            <person name="Sha Y."/>
            <person name="Zhang B."/>
            <person name="Wu H."/>
            <person name="Tang D."/>
            <person name="Shen Q."/>
            <person name="Xue P."/>
            <person name="Zou S."/>
            <person name="Wang X."/>
            <person name="Liu X."/>
            <person name="Wang F."/>
            <person name="Yang Y."/>
            <person name="An X."/>
            <person name="Dong Z."/>
            <person name="Zhang K."/>
            <person name="Zhang X."/>
            <person name="Luo M.C."/>
            <person name="Dvorak J."/>
            <person name="Tong Y."/>
            <person name="Wang J."/>
            <person name="Yang H."/>
            <person name="Li Z."/>
            <person name="Wang D."/>
            <person name="Zhang A."/>
            <person name="Wang J."/>
        </authorList>
    </citation>
    <scope>NUCLEOTIDE SEQUENCE</scope>
</reference>
<evidence type="ECO:0000256" key="1">
    <source>
        <dbReference type="SAM" id="MobiDB-lite"/>
    </source>
</evidence>
<accession>M8B2V7</accession>
<proteinExistence type="predicted"/>
<gene>
    <name evidence="2" type="ORF">TRIUR3_00410</name>
</gene>
<feature type="region of interest" description="Disordered" evidence="1">
    <location>
        <begin position="1"/>
        <end position="33"/>
    </location>
</feature>
<sequence>MGGDGQTVAAASSSPIGAQHLSEPRRLRRSARPRSPVWLLSQARRGVVALRHGEGEQPTVLKAVRGGCKSRRRLQIEGQCAAALSPSYPLSLERKLRTYWQWPVRGVVLSQRRGEEGEGDGESTEKRHREQIRPSAARKATPPSTSVPSPRLLGKYWSNHGSLEEDTKRVKNCLNIVLERFSPVNHVMEDQCFIESIPPLGTAIGVFNNLAEYDVACFDYMICTRSTAKRVSTSQLSWIPEARGLGCRHIVASHRVVTPC</sequence>
<name>M8B2V7_TRIUA</name>
<organism evidence="2">
    <name type="scientific">Triticum urartu</name>
    <name type="common">Red wild einkorn</name>
    <name type="synonym">Crithodium urartu</name>
    <dbReference type="NCBI Taxonomy" id="4572"/>
    <lineage>
        <taxon>Eukaryota</taxon>
        <taxon>Viridiplantae</taxon>
        <taxon>Streptophyta</taxon>
        <taxon>Embryophyta</taxon>
        <taxon>Tracheophyta</taxon>
        <taxon>Spermatophyta</taxon>
        <taxon>Magnoliopsida</taxon>
        <taxon>Liliopsida</taxon>
        <taxon>Poales</taxon>
        <taxon>Poaceae</taxon>
        <taxon>BOP clade</taxon>
        <taxon>Pooideae</taxon>
        <taxon>Triticodae</taxon>
        <taxon>Triticeae</taxon>
        <taxon>Triticinae</taxon>
        <taxon>Triticum</taxon>
    </lineage>
</organism>
<feature type="compositionally biased region" description="Basic and acidic residues" evidence="1">
    <location>
        <begin position="123"/>
        <end position="132"/>
    </location>
</feature>
<evidence type="ECO:0000313" key="2">
    <source>
        <dbReference type="EMBL" id="EMS67904.1"/>
    </source>
</evidence>
<protein>
    <submittedName>
        <fullName evidence="2">Uncharacterized protein</fullName>
    </submittedName>
</protein>
<feature type="region of interest" description="Disordered" evidence="1">
    <location>
        <begin position="112"/>
        <end position="152"/>
    </location>
</feature>